<keyword evidence="2" id="KW-1185">Reference proteome</keyword>
<dbReference type="PANTHER" id="PTHR14164">
    <property type="entry name" value="PERICENTRIOLAR MATERIAL 1-RELATED"/>
    <property type="match status" value="1"/>
</dbReference>
<evidence type="ECO:0000313" key="2">
    <source>
        <dbReference type="Proteomes" id="UP001152795"/>
    </source>
</evidence>
<dbReference type="PANTHER" id="PTHR14164:SF12">
    <property type="entry name" value="PERICENTRIOLAR MATERIAL 1 PROTEIN"/>
    <property type="match status" value="1"/>
</dbReference>
<dbReference type="Proteomes" id="UP001152795">
    <property type="component" value="Unassembled WGS sequence"/>
</dbReference>
<dbReference type="GO" id="GO:0036064">
    <property type="term" value="C:ciliary basal body"/>
    <property type="evidence" value="ECO:0007669"/>
    <property type="project" value="TreeGrafter"/>
</dbReference>
<dbReference type="GO" id="GO:0034454">
    <property type="term" value="P:microtubule anchoring at centrosome"/>
    <property type="evidence" value="ECO:0007669"/>
    <property type="project" value="InterPro"/>
</dbReference>
<dbReference type="GO" id="GO:0034451">
    <property type="term" value="C:centriolar satellite"/>
    <property type="evidence" value="ECO:0007669"/>
    <property type="project" value="TreeGrafter"/>
</dbReference>
<sequence length="885" mass="101649">QSAKESQFIPRSMSLVEMLKLGKEIKKAPTTEVQLFKFDLDQICWSKHPSVVEFVIEKDPFGTGGFRNAFKATSQAKEFRSTTWVVKKYLPQAIQDIGVTGQTVEQHTKKVVQMHIQARGHIPCNNQDKLHQTGNKAKVNVACIGTRAVAKKTDSSQFSTEPIIQVQALKEMKDAYPSRRFWIKGDRCDIKPALQQSVKGVWNGDADLGDGALQKLRTDYEGQVKIVKDLASSQDDMEKVISDIETENLENDKQFLSQGATKALKTYMDKYKKPNPSKKVLMELSWERAEYTELLQQCQALLSYVTTLKVSVVQSSQVLHVQKSMHEKKGEWENYLRNLFVKRRQPAATHVFIFLLSDECRNKKPYCLPIQYVPYLSLKDQTVRELISKIRVEMAKLDMLAIGFVTDGEFNSLRTKGQKRPLHLVQLIRDARESVSRKSESSLLKLLLKVRDDEDGMPLTEVVDPEIPSDIINLLHNLRHDGMALFEAVKRIRMSLVPEGFEPFLFRNGTEECLGDMLKSIVATYRFRHAVSKYMSEGVDFSTYIYIPEIDDATGEAFHEREDHCHILKRIWKHTREEGPPGTNLQGFDDAMRDPNTGLTHAALTGEQKQSVVDAERMMSFLVAKFLRENGYQKEGEYIDIVAGWHAAADRRGLSELQRCKKNYVMLNMILDDWMPWHNTTTSLATIDVNRPIKGICGFSRETVIAVTTNIESVEYRRRESGRIGYPKHPRAGTSDDVEGFISLLHRFLGNIFTMKDMKSLWKKVVREYCKRIDKDLPCYYWTSNERFRDFDETMPSFNEVDEVPDDIDPKDHPLRLHNLSVNRREDSSIFSAGRWFLPARNQTTVRQHLHRPVVEPPLLNIAIQGLEEAMEEDVEEDYILMGDP</sequence>
<feature type="non-terminal residue" evidence="1">
    <location>
        <position position="885"/>
    </location>
</feature>
<reference evidence="1" key="1">
    <citation type="submission" date="2020-04" db="EMBL/GenBank/DDBJ databases">
        <authorList>
            <person name="Alioto T."/>
            <person name="Alioto T."/>
            <person name="Gomez Garrido J."/>
        </authorList>
    </citation>
    <scope>NUCLEOTIDE SEQUENCE</scope>
    <source>
        <strain evidence="1">A484AB</strain>
    </source>
</reference>
<dbReference type="GO" id="GO:0071539">
    <property type="term" value="P:protein localization to centrosome"/>
    <property type="evidence" value="ECO:0007669"/>
    <property type="project" value="InterPro"/>
</dbReference>
<dbReference type="OrthoDB" id="5980952at2759"/>
<protein>
    <submittedName>
        <fullName evidence="1">Uncharacterized protein</fullName>
    </submittedName>
</protein>
<dbReference type="GO" id="GO:1905515">
    <property type="term" value="P:non-motile cilium assembly"/>
    <property type="evidence" value="ECO:0007669"/>
    <property type="project" value="TreeGrafter"/>
</dbReference>
<name>A0A7D9I094_PARCT</name>
<accession>A0A7D9I094</accession>
<comment type="caution">
    <text evidence="1">The sequence shown here is derived from an EMBL/GenBank/DDBJ whole genome shotgun (WGS) entry which is preliminary data.</text>
</comment>
<evidence type="ECO:0000313" key="1">
    <source>
        <dbReference type="EMBL" id="CAB3997766.1"/>
    </source>
</evidence>
<dbReference type="InterPro" id="IPR024138">
    <property type="entry name" value="Pericentriolar_Pcm1"/>
</dbReference>
<dbReference type="EMBL" id="CACRXK020003179">
    <property type="protein sequence ID" value="CAB3997766.1"/>
    <property type="molecule type" value="Genomic_DNA"/>
</dbReference>
<dbReference type="AlphaFoldDB" id="A0A7D9I094"/>
<proteinExistence type="predicted"/>
<gene>
    <name evidence="1" type="ORF">PACLA_8A007943</name>
</gene>
<organism evidence="1 2">
    <name type="scientific">Paramuricea clavata</name>
    <name type="common">Red gorgonian</name>
    <name type="synonym">Violescent sea-whip</name>
    <dbReference type="NCBI Taxonomy" id="317549"/>
    <lineage>
        <taxon>Eukaryota</taxon>
        <taxon>Metazoa</taxon>
        <taxon>Cnidaria</taxon>
        <taxon>Anthozoa</taxon>
        <taxon>Octocorallia</taxon>
        <taxon>Malacalcyonacea</taxon>
        <taxon>Plexauridae</taxon>
        <taxon>Paramuricea</taxon>
    </lineage>
</organism>